<feature type="repeat" description="TPR" evidence="5">
    <location>
        <begin position="375"/>
        <end position="408"/>
    </location>
</feature>
<dbReference type="Gene3D" id="1.10.510.10">
    <property type="entry name" value="Transferase(Phosphotransferase) domain 1"/>
    <property type="match status" value="1"/>
</dbReference>
<evidence type="ECO:0000256" key="5">
    <source>
        <dbReference type="PROSITE-ProRule" id="PRU00339"/>
    </source>
</evidence>
<dbReference type="SMART" id="SM00320">
    <property type="entry name" value="WD40"/>
    <property type="match status" value="9"/>
</dbReference>
<evidence type="ECO:0000256" key="1">
    <source>
        <dbReference type="ARBA" id="ARBA00022574"/>
    </source>
</evidence>
<dbReference type="Pfam" id="PF00069">
    <property type="entry name" value="Pkinase"/>
    <property type="match status" value="1"/>
</dbReference>
<feature type="repeat" description="WD" evidence="4">
    <location>
        <begin position="512"/>
        <end position="553"/>
    </location>
</feature>
<dbReference type="PRINTS" id="PR00320">
    <property type="entry name" value="GPROTEINBRPT"/>
</dbReference>
<evidence type="ECO:0000256" key="2">
    <source>
        <dbReference type="ARBA" id="ARBA00022737"/>
    </source>
</evidence>
<dbReference type="AlphaFoldDB" id="A0A0B7MH95"/>
<dbReference type="InterPro" id="IPR036322">
    <property type="entry name" value="WD40_repeat_dom_sf"/>
</dbReference>
<keyword evidence="1 4" id="KW-0853">WD repeat</keyword>
<dbReference type="PROSITE" id="PS50005">
    <property type="entry name" value="TPR"/>
    <property type="match status" value="1"/>
</dbReference>
<gene>
    <name evidence="7" type="ORF">SSCH_480014</name>
</gene>
<dbReference type="SMART" id="SM00220">
    <property type="entry name" value="S_TKc"/>
    <property type="match status" value="1"/>
</dbReference>
<dbReference type="InterPro" id="IPR011990">
    <property type="entry name" value="TPR-like_helical_dom_sf"/>
</dbReference>
<keyword evidence="7" id="KW-0723">Serine/threonine-protein kinase</keyword>
<dbReference type="InterPro" id="IPR011047">
    <property type="entry name" value="Quinoprotein_ADH-like_sf"/>
</dbReference>
<keyword evidence="2" id="KW-0677">Repeat</keyword>
<dbReference type="PROSITE" id="PS50011">
    <property type="entry name" value="PROTEIN_KINASE_DOM"/>
    <property type="match status" value="1"/>
</dbReference>
<dbReference type="EMBL" id="CDRZ01000245">
    <property type="protein sequence ID" value="CEO89435.1"/>
    <property type="molecule type" value="Genomic_DNA"/>
</dbReference>
<dbReference type="Gene3D" id="1.25.40.10">
    <property type="entry name" value="Tetratricopeptide repeat domain"/>
    <property type="match status" value="1"/>
</dbReference>
<dbReference type="InterPro" id="IPR013105">
    <property type="entry name" value="TPR_2"/>
</dbReference>
<dbReference type="InterPro" id="IPR000719">
    <property type="entry name" value="Prot_kinase_dom"/>
</dbReference>
<dbReference type="SUPFAM" id="SSF50978">
    <property type="entry name" value="WD40 repeat-like"/>
    <property type="match status" value="1"/>
</dbReference>
<dbReference type="SUPFAM" id="SSF50998">
    <property type="entry name" value="Quinoprotein alcohol dehydrogenase-like"/>
    <property type="match status" value="1"/>
</dbReference>
<evidence type="ECO:0000313" key="8">
    <source>
        <dbReference type="Proteomes" id="UP000046155"/>
    </source>
</evidence>
<keyword evidence="7" id="KW-0418">Kinase</keyword>
<feature type="repeat" description="WD" evidence="4">
    <location>
        <begin position="1126"/>
        <end position="1158"/>
    </location>
</feature>
<dbReference type="SMART" id="SM00028">
    <property type="entry name" value="TPR"/>
    <property type="match status" value="1"/>
</dbReference>
<dbReference type="Pfam" id="PF00400">
    <property type="entry name" value="WD40"/>
    <property type="match status" value="6"/>
</dbReference>
<dbReference type="InterPro" id="IPR015943">
    <property type="entry name" value="WD40/YVTN_repeat-like_dom_sf"/>
</dbReference>
<proteinExistence type="predicted"/>
<dbReference type="Gene3D" id="2.130.10.10">
    <property type="entry name" value="YVTN repeat-like/Quinoprotein amine dehydrogenase"/>
    <property type="match status" value="4"/>
</dbReference>
<dbReference type="GO" id="GO:0005524">
    <property type="term" value="F:ATP binding"/>
    <property type="evidence" value="ECO:0007669"/>
    <property type="project" value="InterPro"/>
</dbReference>
<dbReference type="InterPro" id="IPR008271">
    <property type="entry name" value="Ser/Thr_kinase_AS"/>
</dbReference>
<dbReference type="GO" id="GO:0004674">
    <property type="term" value="F:protein serine/threonine kinase activity"/>
    <property type="evidence" value="ECO:0007669"/>
    <property type="project" value="UniProtKB-KW"/>
</dbReference>
<dbReference type="InterPro" id="IPR020472">
    <property type="entry name" value="WD40_PAC1"/>
</dbReference>
<name>A0A0B7MH95_9FIRM</name>
<dbReference type="PANTHER" id="PTHR44129">
    <property type="entry name" value="WD REPEAT-CONTAINING PROTEIN POP1"/>
    <property type="match status" value="1"/>
</dbReference>
<dbReference type="PROSITE" id="PS00108">
    <property type="entry name" value="PROTEIN_KINASE_ST"/>
    <property type="match status" value="1"/>
</dbReference>
<evidence type="ECO:0000256" key="3">
    <source>
        <dbReference type="ARBA" id="ARBA00022803"/>
    </source>
</evidence>
<keyword evidence="8" id="KW-1185">Reference proteome</keyword>
<evidence type="ECO:0000259" key="6">
    <source>
        <dbReference type="PROSITE" id="PS50011"/>
    </source>
</evidence>
<dbReference type="PROSITE" id="PS50082">
    <property type="entry name" value="WD_REPEATS_2"/>
    <property type="match status" value="3"/>
</dbReference>
<dbReference type="InterPro" id="IPR001680">
    <property type="entry name" value="WD40_rpt"/>
</dbReference>
<evidence type="ECO:0000256" key="4">
    <source>
        <dbReference type="PROSITE-ProRule" id="PRU00221"/>
    </source>
</evidence>
<keyword evidence="3 5" id="KW-0802">TPR repeat</keyword>
<protein>
    <submittedName>
        <fullName evidence="7">Putative Serine/threonine protein kinase with WD40 repeats</fullName>
    </submittedName>
</protein>
<organism evidence="7 8">
    <name type="scientific">Syntrophaceticus schinkii</name>
    <dbReference type="NCBI Taxonomy" id="499207"/>
    <lineage>
        <taxon>Bacteria</taxon>
        <taxon>Bacillati</taxon>
        <taxon>Bacillota</taxon>
        <taxon>Clostridia</taxon>
        <taxon>Thermoanaerobacterales</taxon>
        <taxon>Thermoanaerobacterales Family III. Incertae Sedis</taxon>
        <taxon>Syntrophaceticus</taxon>
    </lineage>
</organism>
<dbReference type="InterPro" id="IPR050349">
    <property type="entry name" value="WD_LIS1/nudF_dynein_reg"/>
</dbReference>
<keyword evidence="7" id="KW-0808">Transferase</keyword>
<dbReference type="SUPFAM" id="SSF56112">
    <property type="entry name" value="Protein kinase-like (PK-like)"/>
    <property type="match status" value="1"/>
</dbReference>
<dbReference type="Pfam" id="PF07719">
    <property type="entry name" value="TPR_2"/>
    <property type="match status" value="1"/>
</dbReference>
<accession>A0A0B7MH95</accession>
<dbReference type="RefSeq" id="WP_044665379.1">
    <property type="nucleotide sequence ID" value="NZ_CDRZ01000245.1"/>
</dbReference>
<dbReference type="CDD" id="cd14014">
    <property type="entry name" value="STKc_PknB_like"/>
    <property type="match status" value="1"/>
</dbReference>
<dbReference type="CDD" id="cd00200">
    <property type="entry name" value="WD40"/>
    <property type="match status" value="1"/>
</dbReference>
<evidence type="ECO:0000313" key="7">
    <source>
        <dbReference type="EMBL" id="CEO89435.1"/>
    </source>
</evidence>
<reference evidence="8" key="1">
    <citation type="submission" date="2015-01" db="EMBL/GenBank/DDBJ databases">
        <authorList>
            <person name="Manzoor Shahid"/>
            <person name="Zubair Saima"/>
        </authorList>
    </citation>
    <scope>NUCLEOTIDE SEQUENCE [LARGE SCALE GENOMIC DNA]</scope>
    <source>
        <strain evidence="8">Sp3</strain>
    </source>
</reference>
<dbReference type="SUPFAM" id="SSF48452">
    <property type="entry name" value="TPR-like"/>
    <property type="match status" value="1"/>
</dbReference>
<feature type="repeat" description="WD" evidence="4">
    <location>
        <begin position="948"/>
        <end position="988"/>
    </location>
</feature>
<dbReference type="Proteomes" id="UP000046155">
    <property type="component" value="Unassembled WGS sequence"/>
</dbReference>
<sequence length="1200" mass="133004">MKDDKTIYDSEETVCESEATLPDSAVTVADDAATIPDSEAAVAGSATVDDDAAVPDNEAARYEGKAVIIAKGRTLLDTYRVESDAIEGGMGSVWRVHHTGWNVDLAMKQPQAKAFQTKKQKEKFINECDAWINLGLHPHIVSCYYVREIGGVPTIFSEWMDGGSLADVIRNGSLYRGTRREQQTRLLDIAIQFARGLHYAHEQKLIHRDVKPDNVLLTKNGEVKVADFGIAKARAESMITEGDIPAGDVSSGGTLIAAKGGYTPEYCSLEQQSGKELTRRTDIYSWAVSVMEMYLGGRQWENGVIAGAACETYFPDSKVAIPEEMKTLLKACLNADEALRPHDFAVMEKALYEIYESETGSIYSRPAPKAAADTAGSLNNRALSLLDLGKPGEAEKCWEKALILDPENTHVHYNQIVHTWMSGLISDREAIGRWEQIIRPEPAFRKSSMLANMHLFRGEGLQALRILQELLQKPDAGEDAGWKTEENTFTDAVTAMRMAEQMAEMEKAGYQFAAHDKEVKGLALSSAGDLLASFGKGTEVKVWNLADGTLHTVFTGHTEQIEKVCFRQDKNEIISVDWLFNCLRWDAAAGRLLETMTWDARQVDNIFFNPYGDVIIAAFRFGGVKTYDLSKQDFVCDIQLLHSVKSLCFSPDGKRAVIADNQQHIGLYDLRRGECLQTYDFKGSGLLRTGISGDIAAAVFHCGATDQVEVTGMAVSPDNRFLLTCFQDAYPILWDLQSGQGLFGFGGHSNSLFAAFHPDSRYTVFCGAWPVLADTETGCAIHTYYEKDTYCNAAVFSNDGKKLIAGKSDGTIQIYDLCFLSIPNRLYWDLSRIQTVQQTLSAEERFNALLLKAEQDLSDGKIQAALERIPELRAIEGYAASARWMDIAFCAGQQCEKAGLDSLIFLGRLDPVTSRYPVATDGKVIAGGIGKDTIRVWDARTLAPLYEVDQHSRGITSLCFDAYGCMASASYDKTVRLWQTKSGACIHTFTGHETDVYCVDITRDGRYIASGAAAGNEKKECTLLVWDTLSGRVAHAFACCTETVEVCRIMQDGKSVLALEDTGRLVRWYADGRAEEQFSDQAKAFALNPDETLLAVCGRDGLNHLWDLRRLKRLHTWQTPAGCSISVCFSHDGKLLVTGDQDKAVRVWDTVTYEQRNTFEIDSGSDYYSLKPVCSPDGRFMITVGYEDTPQIWYLDWIYQ</sequence>
<dbReference type="InterPro" id="IPR011009">
    <property type="entry name" value="Kinase-like_dom_sf"/>
</dbReference>
<dbReference type="InterPro" id="IPR019734">
    <property type="entry name" value="TPR_rpt"/>
</dbReference>
<feature type="domain" description="Protein kinase" evidence="6">
    <location>
        <begin position="79"/>
        <end position="355"/>
    </location>
</feature>